<keyword evidence="2" id="KW-1185">Reference proteome</keyword>
<organism evidence="1 2">
    <name type="scientific">Dreissena polymorpha</name>
    <name type="common">Zebra mussel</name>
    <name type="synonym">Mytilus polymorpha</name>
    <dbReference type="NCBI Taxonomy" id="45954"/>
    <lineage>
        <taxon>Eukaryota</taxon>
        <taxon>Metazoa</taxon>
        <taxon>Spiralia</taxon>
        <taxon>Lophotrochozoa</taxon>
        <taxon>Mollusca</taxon>
        <taxon>Bivalvia</taxon>
        <taxon>Autobranchia</taxon>
        <taxon>Heteroconchia</taxon>
        <taxon>Euheterodonta</taxon>
        <taxon>Imparidentia</taxon>
        <taxon>Neoheterodontei</taxon>
        <taxon>Myida</taxon>
        <taxon>Dreissenoidea</taxon>
        <taxon>Dreissenidae</taxon>
        <taxon>Dreissena</taxon>
    </lineage>
</organism>
<gene>
    <name evidence="1" type="ORF">DPMN_092592</name>
</gene>
<evidence type="ECO:0000313" key="2">
    <source>
        <dbReference type="Proteomes" id="UP000828390"/>
    </source>
</evidence>
<reference evidence="1" key="2">
    <citation type="submission" date="2020-11" db="EMBL/GenBank/DDBJ databases">
        <authorList>
            <person name="McCartney M.A."/>
            <person name="Auch B."/>
            <person name="Kono T."/>
            <person name="Mallez S."/>
            <person name="Becker A."/>
            <person name="Gohl D.M."/>
            <person name="Silverstein K.A.T."/>
            <person name="Koren S."/>
            <person name="Bechman K.B."/>
            <person name="Herman A."/>
            <person name="Abrahante J.E."/>
            <person name="Garbe J."/>
        </authorList>
    </citation>
    <scope>NUCLEOTIDE SEQUENCE</scope>
    <source>
        <strain evidence="1">Duluth1</strain>
        <tissue evidence="1">Whole animal</tissue>
    </source>
</reference>
<proteinExistence type="predicted"/>
<reference evidence="1" key="1">
    <citation type="journal article" date="2019" name="bioRxiv">
        <title>The Genome of the Zebra Mussel, Dreissena polymorpha: A Resource for Invasive Species Research.</title>
        <authorList>
            <person name="McCartney M.A."/>
            <person name="Auch B."/>
            <person name="Kono T."/>
            <person name="Mallez S."/>
            <person name="Zhang Y."/>
            <person name="Obille A."/>
            <person name="Becker A."/>
            <person name="Abrahante J.E."/>
            <person name="Garbe J."/>
            <person name="Badalamenti J.P."/>
            <person name="Herman A."/>
            <person name="Mangelson H."/>
            <person name="Liachko I."/>
            <person name="Sullivan S."/>
            <person name="Sone E.D."/>
            <person name="Koren S."/>
            <person name="Silverstein K.A.T."/>
            <person name="Beckman K.B."/>
            <person name="Gohl D.M."/>
        </authorList>
    </citation>
    <scope>NUCLEOTIDE SEQUENCE</scope>
    <source>
        <strain evidence="1">Duluth1</strain>
        <tissue evidence="1">Whole animal</tissue>
    </source>
</reference>
<dbReference type="Proteomes" id="UP000828390">
    <property type="component" value="Unassembled WGS sequence"/>
</dbReference>
<protein>
    <submittedName>
        <fullName evidence="1">Uncharacterized protein</fullName>
    </submittedName>
</protein>
<comment type="caution">
    <text evidence="1">The sequence shown here is derived from an EMBL/GenBank/DDBJ whole genome shotgun (WGS) entry which is preliminary data.</text>
</comment>
<dbReference type="EMBL" id="JAIWYP010000003">
    <property type="protein sequence ID" value="KAH3850186.1"/>
    <property type="molecule type" value="Genomic_DNA"/>
</dbReference>
<name>A0A9D4R068_DREPO</name>
<dbReference type="AlphaFoldDB" id="A0A9D4R068"/>
<evidence type="ECO:0000313" key="1">
    <source>
        <dbReference type="EMBL" id="KAH3850186.1"/>
    </source>
</evidence>
<accession>A0A9D4R068</accession>
<sequence>MSEFNLDRKVNSCVHDNSRNIECAASMCEDWVDMGLFHNTLQLSLLIQDVPAQLNSIYLMMAHLVEQQHVLTDIMLDTKFTKKQDATLNRRESD</sequence>